<comment type="caution">
    <text evidence="1">The sequence shown here is derived from an EMBL/GenBank/DDBJ whole genome shotgun (WGS) entry which is preliminary data.</text>
</comment>
<keyword evidence="2" id="KW-1185">Reference proteome</keyword>
<name>A0AAV4VQF4_CAEEX</name>
<protein>
    <submittedName>
        <fullName evidence="1">Uncharacterized protein</fullName>
    </submittedName>
</protein>
<proteinExistence type="predicted"/>
<accession>A0AAV4VQF4</accession>
<dbReference type="EMBL" id="BPLR01014915">
    <property type="protein sequence ID" value="GIY72238.1"/>
    <property type="molecule type" value="Genomic_DNA"/>
</dbReference>
<gene>
    <name evidence="1" type="ORF">CEXT_738371</name>
</gene>
<sequence length="97" mass="10142">MGIEDEWISKIIPKGIVAPIGDSKVSLKFRRGKKGCSEGPKLSSGSGIAAMSSVLRGWKVSLNTEGDGSSRAAGAGIWRRLRTVASIVATTARGLDK</sequence>
<evidence type="ECO:0000313" key="1">
    <source>
        <dbReference type="EMBL" id="GIY72238.1"/>
    </source>
</evidence>
<evidence type="ECO:0000313" key="2">
    <source>
        <dbReference type="Proteomes" id="UP001054945"/>
    </source>
</evidence>
<dbReference type="Proteomes" id="UP001054945">
    <property type="component" value="Unassembled WGS sequence"/>
</dbReference>
<reference evidence="1 2" key="1">
    <citation type="submission" date="2021-06" db="EMBL/GenBank/DDBJ databases">
        <title>Caerostris extrusa draft genome.</title>
        <authorList>
            <person name="Kono N."/>
            <person name="Arakawa K."/>
        </authorList>
    </citation>
    <scope>NUCLEOTIDE SEQUENCE [LARGE SCALE GENOMIC DNA]</scope>
</reference>
<dbReference type="AlphaFoldDB" id="A0AAV4VQF4"/>
<organism evidence="1 2">
    <name type="scientific">Caerostris extrusa</name>
    <name type="common">Bark spider</name>
    <name type="synonym">Caerostris bankana</name>
    <dbReference type="NCBI Taxonomy" id="172846"/>
    <lineage>
        <taxon>Eukaryota</taxon>
        <taxon>Metazoa</taxon>
        <taxon>Ecdysozoa</taxon>
        <taxon>Arthropoda</taxon>
        <taxon>Chelicerata</taxon>
        <taxon>Arachnida</taxon>
        <taxon>Araneae</taxon>
        <taxon>Araneomorphae</taxon>
        <taxon>Entelegynae</taxon>
        <taxon>Araneoidea</taxon>
        <taxon>Araneidae</taxon>
        <taxon>Caerostris</taxon>
    </lineage>
</organism>